<dbReference type="AlphaFoldDB" id="A0A2K1WWS7"/>
<evidence type="ECO:0000313" key="1">
    <source>
        <dbReference type="EMBL" id="PNS92976.1"/>
    </source>
</evidence>
<gene>
    <name evidence="1" type="ORF">POPTR_018G063800</name>
</gene>
<sequence>MRIETHLLRNDDKTMHPPKTLCTKIKGQLQIEKDGIKKSSSPSQFQTLNEHLILCLHHLISPFFHFSTIVIKDTVNHVFCSNTSGLGCFSSSCENSKDH</sequence>
<keyword evidence="2" id="KW-1185">Reference proteome</keyword>
<protein>
    <submittedName>
        <fullName evidence="1">Uncharacterized protein</fullName>
    </submittedName>
</protein>
<reference evidence="1 2" key="1">
    <citation type="journal article" date="2006" name="Science">
        <title>The genome of black cottonwood, Populus trichocarpa (Torr. &amp; Gray).</title>
        <authorList>
            <person name="Tuskan G.A."/>
            <person name="Difazio S."/>
            <person name="Jansson S."/>
            <person name="Bohlmann J."/>
            <person name="Grigoriev I."/>
            <person name="Hellsten U."/>
            <person name="Putnam N."/>
            <person name="Ralph S."/>
            <person name="Rombauts S."/>
            <person name="Salamov A."/>
            <person name="Schein J."/>
            <person name="Sterck L."/>
            <person name="Aerts A."/>
            <person name="Bhalerao R.R."/>
            <person name="Bhalerao R.P."/>
            <person name="Blaudez D."/>
            <person name="Boerjan W."/>
            <person name="Brun A."/>
            <person name="Brunner A."/>
            <person name="Busov V."/>
            <person name="Campbell M."/>
            <person name="Carlson J."/>
            <person name="Chalot M."/>
            <person name="Chapman J."/>
            <person name="Chen G.L."/>
            <person name="Cooper D."/>
            <person name="Coutinho P.M."/>
            <person name="Couturier J."/>
            <person name="Covert S."/>
            <person name="Cronk Q."/>
            <person name="Cunningham R."/>
            <person name="Davis J."/>
            <person name="Degroeve S."/>
            <person name="Dejardin A."/>
            <person name="Depamphilis C."/>
            <person name="Detter J."/>
            <person name="Dirks B."/>
            <person name="Dubchak I."/>
            <person name="Duplessis S."/>
            <person name="Ehlting J."/>
            <person name="Ellis B."/>
            <person name="Gendler K."/>
            <person name="Goodstein D."/>
            <person name="Gribskov M."/>
            <person name="Grimwood J."/>
            <person name="Groover A."/>
            <person name="Gunter L."/>
            <person name="Hamberger B."/>
            <person name="Heinze B."/>
            <person name="Helariutta Y."/>
            <person name="Henrissat B."/>
            <person name="Holligan D."/>
            <person name="Holt R."/>
            <person name="Huang W."/>
            <person name="Islam-Faridi N."/>
            <person name="Jones S."/>
            <person name="Jones-Rhoades M."/>
            <person name="Jorgensen R."/>
            <person name="Joshi C."/>
            <person name="Kangasjarvi J."/>
            <person name="Karlsson J."/>
            <person name="Kelleher C."/>
            <person name="Kirkpatrick R."/>
            <person name="Kirst M."/>
            <person name="Kohler A."/>
            <person name="Kalluri U."/>
            <person name="Larimer F."/>
            <person name="Leebens-Mack J."/>
            <person name="Leple J.C."/>
            <person name="Locascio P."/>
            <person name="Lou Y."/>
            <person name="Lucas S."/>
            <person name="Martin F."/>
            <person name="Montanini B."/>
            <person name="Napoli C."/>
            <person name="Nelson D.R."/>
            <person name="Nelson C."/>
            <person name="Nieminen K."/>
            <person name="Nilsson O."/>
            <person name="Pereda V."/>
            <person name="Peter G."/>
            <person name="Philippe R."/>
            <person name="Pilate G."/>
            <person name="Poliakov A."/>
            <person name="Razumovskaya J."/>
            <person name="Richardson P."/>
            <person name="Rinaldi C."/>
            <person name="Ritland K."/>
            <person name="Rouze P."/>
            <person name="Ryaboy D."/>
            <person name="Schmutz J."/>
            <person name="Schrader J."/>
            <person name="Segerman B."/>
            <person name="Shin H."/>
            <person name="Siddiqui A."/>
            <person name="Sterky F."/>
            <person name="Terry A."/>
            <person name="Tsai C.J."/>
            <person name="Uberbacher E."/>
            <person name="Unneberg P."/>
            <person name="Vahala J."/>
            <person name="Wall K."/>
            <person name="Wessler S."/>
            <person name="Yang G."/>
            <person name="Yin T."/>
            <person name="Douglas C."/>
            <person name="Marra M."/>
            <person name="Sandberg G."/>
            <person name="Van de Peer Y."/>
            <person name="Rokhsar D."/>
        </authorList>
    </citation>
    <scope>NUCLEOTIDE SEQUENCE [LARGE SCALE GENOMIC DNA]</scope>
    <source>
        <strain evidence="2">cv. Nisqually</strain>
    </source>
</reference>
<proteinExistence type="predicted"/>
<evidence type="ECO:0000313" key="2">
    <source>
        <dbReference type="Proteomes" id="UP000006729"/>
    </source>
</evidence>
<accession>A0A2K1WWS7</accession>
<dbReference type="EMBL" id="CM009307">
    <property type="protein sequence ID" value="PNS92976.1"/>
    <property type="molecule type" value="Genomic_DNA"/>
</dbReference>
<dbReference type="Proteomes" id="UP000006729">
    <property type="component" value="Chromosome 18"/>
</dbReference>
<organism evidence="1 2">
    <name type="scientific">Populus trichocarpa</name>
    <name type="common">Western balsam poplar</name>
    <name type="synonym">Populus balsamifera subsp. trichocarpa</name>
    <dbReference type="NCBI Taxonomy" id="3694"/>
    <lineage>
        <taxon>Eukaryota</taxon>
        <taxon>Viridiplantae</taxon>
        <taxon>Streptophyta</taxon>
        <taxon>Embryophyta</taxon>
        <taxon>Tracheophyta</taxon>
        <taxon>Spermatophyta</taxon>
        <taxon>Magnoliopsida</taxon>
        <taxon>eudicotyledons</taxon>
        <taxon>Gunneridae</taxon>
        <taxon>Pentapetalae</taxon>
        <taxon>rosids</taxon>
        <taxon>fabids</taxon>
        <taxon>Malpighiales</taxon>
        <taxon>Salicaceae</taxon>
        <taxon>Saliceae</taxon>
        <taxon>Populus</taxon>
    </lineage>
</organism>
<name>A0A2K1WWS7_POPTR</name>
<dbReference type="InParanoid" id="A0A2K1WWS7"/>